<evidence type="ECO:0000313" key="3">
    <source>
        <dbReference type="EMBL" id="KAJ6241513.1"/>
    </source>
</evidence>
<dbReference type="PANTHER" id="PTHR46010">
    <property type="entry name" value="PROTEIN IWS1 HOMOLOG"/>
    <property type="match status" value="1"/>
</dbReference>
<dbReference type="PANTHER" id="PTHR46010:SF1">
    <property type="entry name" value="PROTEIN IWS1 HOMOLOG"/>
    <property type="match status" value="1"/>
</dbReference>
<accession>A0ABQ8Y9N2</accession>
<dbReference type="InterPro" id="IPR051037">
    <property type="entry name" value="RNAPII_TF_IWS1"/>
</dbReference>
<proteinExistence type="predicted"/>
<dbReference type="Proteomes" id="UP001150062">
    <property type="component" value="Unassembled WGS sequence"/>
</dbReference>
<evidence type="ECO:0000313" key="4">
    <source>
        <dbReference type="Proteomes" id="UP001150062"/>
    </source>
</evidence>
<gene>
    <name evidence="3" type="ORF">M0813_23146</name>
</gene>
<feature type="compositionally biased region" description="Basic residues" evidence="2">
    <location>
        <begin position="594"/>
        <end position="621"/>
    </location>
</feature>
<evidence type="ECO:0000256" key="1">
    <source>
        <dbReference type="SAM" id="Coils"/>
    </source>
</evidence>
<feature type="compositionally biased region" description="Basic and acidic residues" evidence="2">
    <location>
        <begin position="532"/>
        <end position="593"/>
    </location>
</feature>
<keyword evidence="4" id="KW-1185">Reference proteome</keyword>
<organism evidence="3 4">
    <name type="scientific">Anaeramoeba flamelloides</name>
    <dbReference type="NCBI Taxonomy" id="1746091"/>
    <lineage>
        <taxon>Eukaryota</taxon>
        <taxon>Metamonada</taxon>
        <taxon>Anaeramoebidae</taxon>
        <taxon>Anaeramoeba</taxon>
    </lineage>
</organism>
<evidence type="ECO:0000256" key="2">
    <source>
        <dbReference type="SAM" id="MobiDB-lite"/>
    </source>
</evidence>
<feature type="region of interest" description="Disordered" evidence="2">
    <location>
        <begin position="532"/>
        <end position="621"/>
    </location>
</feature>
<feature type="coiled-coil region" evidence="1">
    <location>
        <begin position="163"/>
        <end position="192"/>
    </location>
</feature>
<sequence>MRKHISYKKTRLSRRFTKKRRILFPNYKKQNIQESDHNELRLRTNIDLENNTEKNNDKEMELNKELDFKNNKENYGINKEKNINQIGDYLFNSLEDEQESCEITSGDTSEEEELFNDETDDQINNETIIEKTKMSKLSDSNFKDDNQEPEEDFFSQNDKILTYEIENEEIENEEIENDLLDQEINVKQKLRRIPKINYSQDNVFQDVIENYLLMDKDQISEFNKNIKNKQLVHHQNDLTYEENEDSESSVSEMSNNELLDDLFEIITSNRVKYTLEQDNFYNQGLDSKIILDHFRKILREQKKTNFPNNKNNLERNNYEKTDRFIDKKEITTYLESEVLLFHDFYEIIDICQENIIIKFESEKGIVYDHVHNQQNIFLTNSNDKLVIEEPNFSDLFDKYNESEIEFLILIYFNKTPMNSAKSFLEFKRKNYLKMIKVLKENGVNSKILDLLKQFNVRSISSLIYRIPKQLKLKKYKLISIKYQKKYIDENGQYTTKEHVDEIIYISPIHWVNYIIHSGLKDCLLDSKYKRNRKENEKEKENENEKKKENENERKKENENEKKKENENEKKKENENEKKKENENENEKEKENQKEKKKKRKRKKEKMKMKKKMKKTKKKKRKKIVILFLKNFFVTNKT</sequence>
<dbReference type="EMBL" id="JAOAOG010000192">
    <property type="protein sequence ID" value="KAJ6241513.1"/>
    <property type="molecule type" value="Genomic_DNA"/>
</dbReference>
<reference evidence="3" key="1">
    <citation type="submission" date="2022-08" db="EMBL/GenBank/DDBJ databases">
        <title>Novel sulfate-reducing endosymbionts in the free-living metamonad Anaeramoeba.</title>
        <authorList>
            <person name="Jerlstrom-Hultqvist J."/>
            <person name="Cepicka I."/>
            <person name="Gallot-Lavallee L."/>
            <person name="Salas-Leiva D."/>
            <person name="Curtis B.A."/>
            <person name="Zahonova K."/>
            <person name="Pipaliya S."/>
            <person name="Dacks J."/>
            <person name="Roger A.J."/>
        </authorList>
    </citation>
    <scope>NUCLEOTIDE SEQUENCE</scope>
    <source>
        <strain evidence="3">Schooner1</strain>
    </source>
</reference>
<comment type="caution">
    <text evidence="3">The sequence shown here is derived from an EMBL/GenBank/DDBJ whole genome shotgun (WGS) entry which is preliminary data.</text>
</comment>
<protein>
    <submittedName>
        <fullName evidence="3">Retinoblastoma-binding protein</fullName>
    </submittedName>
</protein>
<keyword evidence="1" id="KW-0175">Coiled coil</keyword>
<name>A0ABQ8Y9N2_9EUKA</name>